<dbReference type="GO" id="GO:0005524">
    <property type="term" value="F:ATP binding"/>
    <property type="evidence" value="ECO:0007669"/>
    <property type="project" value="InterPro"/>
</dbReference>
<feature type="transmembrane region" description="Helical" evidence="1">
    <location>
        <begin position="62"/>
        <end position="83"/>
    </location>
</feature>
<sequence length="288" mass="32977">MDSFAGELGVDFPIRLEANHVVNMRKQVFIGAIMNGPGNVDLISTYKNQQNFQYQDSMGFLLLQYAQVIPGGILMFFPSYALMGTLKARWQRTGVWAELEKHKQVFSEPRLGGKDFDALLDRYKAKIAEHSAAHSIPSGWVHSRTDAEGPCQTGAIFLAVYRGKVSEGIDFSDDNARAVLAVGIPFPNFKDLQVSLKREYQDNKSRFDRKLMNGSWWYKLQAFRALNQALGRCIRHRRDYGAVILIDSRHRGNMHGNSLSKWMRPYVQEFRLSEDSNPLFAEFFQRNQ</sequence>
<dbReference type="Gene3D" id="3.40.50.300">
    <property type="entry name" value="P-loop containing nucleotide triphosphate hydrolases"/>
    <property type="match status" value="1"/>
</dbReference>
<reference evidence="3" key="2">
    <citation type="submission" date="2015-06" db="UniProtKB">
        <authorList>
            <consortium name="EnsemblProtists"/>
        </authorList>
    </citation>
    <scope>IDENTIFICATION</scope>
    <source>
        <strain evidence="3">Pr102</strain>
    </source>
</reference>
<dbReference type="GO" id="GO:0003676">
    <property type="term" value="F:nucleic acid binding"/>
    <property type="evidence" value="ECO:0007669"/>
    <property type="project" value="InterPro"/>
</dbReference>
<dbReference type="GO" id="GO:0005634">
    <property type="term" value="C:nucleus"/>
    <property type="evidence" value="ECO:0000318"/>
    <property type="project" value="GO_Central"/>
</dbReference>
<dbReference type="eggNOG" id="KOG1132">
    <property type="taxonomic scope" value="Eukaryota"/>
</dbReference>
<reference evidence="4" key="1">
    <citation type="journal article" date="2006" name="Science">
        <title>Phytophthora genome sequences uncover evolutionary origins and mechanisms of pathogenesis.</title>
        <authorList>
            <person name="Tyler B.M."/>
            <person name="Tripathy S."/>
            <person name="Zhang X."/>
            <person name="Dehal P."/>
            <person name="Jiang R.H."/>
            <person name="Aerts A."/>
            <person name="Arredondo F.D."/>
            <person name="Baxter L."/>
            <person name="Bensasson D."/>
            <person name="Beynon J.L."/>
            <person name="Chapman J."/>
            <person name="Damasceno C.M."/>
            <person name="Dorrance A.E."/>
            <person name="Dou D."/>
            <person name="Dickerman A.W."/>
            <person name="Dubchak I.L."/>
            <person name="Garbelotto M."/>
            <person name="Gijzen M."/>
            <person name="Gordon S.G."/>
            <person name="Govers F."/>
            <person name="Grunwald N.J."/>
            <person name="Huang W."/>
            <person name="Ivors K.L."/>
            <person name="Jones R.W."/>
            <person name="Kamoun S."/>
            <person name="Krampis K."/>
            <person name="Lamour K.H."/>
            <person name="Lee M.K."/>
            <person name="McDonald W.H."/>
            <person name="Medina M."/>
            <person name="Meijer H.J."/>
            <person name="Nordberg E.K."/>
            <person name="Maclean D.J."/>
            <person name="Ospina-Giraldo M.D."/>
            <person name="Morris P.F."/>
            <person name="Phuntumart V."/>
            <person name="Putnam N.H."/>
            <person name="Rash S."/>
            <person name="Rose J.K."/>
            <person name="Sakihama Y."/>
            <person name="Salamov A.A."/>
            <person name="Savidor A."/>
            <person name="Scheuring C.F."/>
            <person name="Smith B.M."/>
            <person name="Sobral B.W."/>
            <person name="Terry A."/>
            <person name="Torto-Alalibo T.A."/>
            <person name="Win J."/>
            <person name="Xu Z."/>
            <person name="Zhang H."/>
            <person name="Grigoriev I.V."/>
            <person name="Rokhsar D.S."/>
            <person name="Boore J.L."/>
        </authorList>
    </citation>
    <scope>NUCLEOTIDE SEQUENCE [LARGE SCALE GENOMIC DNA]</scope>
    <source>
        <strain evidence="4">Pr102</strain>
    </source>
</reference>
<evidence type="ECO:0000313" key="3">
    <source>
        <dbReference type="EnsemblProtists" id="Phyra51437"/>
    </source>
</evidence>
<dbReference type="InterPro" id="IPR027417">
    <property type="entry name" value="P-loop_NTPase"/>
</dbReference>
<dbReference type="GO" id="GO:0003678">
    <property type="term" value="F:DNA helicase activity"/>
    <property type="evidence" value="ECO:0000318"/>
    <property type="project" value="GO_Central"/>
</dbReference>
<dbReference type="Pfam" id="PF13307">
    <property type="entry name" value="Helicase_C_2"/>
    <property type="match status" value="1"/>
</dbReference>
<dbReference type="GO" id="GO:1990918">
    <property type="term" value="P:double-strand break repair involved in meiotic recombination"/>
    <property type="evidence" value="ECO:0000318"/>
    <property type="project" value="GO_Central"/>
</dbReference>
<dbReference type="GO" id="GO:0016818">
    <property type="term" value="F:hydrolase activity, acting on acid anhydrides, in phosphorus-containing anhydrides"/>
    <property type="evidence" value="ECO:0007669"/>
    <property type="project" value="InterPro"/>
</dbReference>
<organism evidence="3 4">
    <name type="scientific">Phytophthora ramorum</name>
    <name type="common">Sudden oak death agent</name>
    <dbReference type="NCBI Taxonomy" id="164328"/>
    <lineage>
        <taxon>Eukaryota</taxon>
        <taxon>Sar</taxon>
        <taxon>Stramenopiles</taxon>
        <taxon>Oomycota</taxon>
        <taxon>Peronosporomycetes</taxon>
        <taxon>Peronosporales</taxon>
        <taxon>Peronosporaceae</taxon>
        <taxon>Phytophthora</taxon>
    </lineage>
</organism>
<proteinExistence type="predicted"/>
<evidence type="ECO:0000256" key="1">
    <source>
        <dbReference type="SAM" id="Phobius"/>
    </source>
</evidence>
<keyword evidence="1" id="KW-0812">Transmembrane</keyword>
<dbReference type="EMBL" id="DS566003">
    <property type="status" value="NOT_ANNOTATED_CDS"/>
    <property type="molecule type" value="Genomic_DNA"/>
</dbReference>
<feature type="domain" description="ATP-dependent helicase C-terminal" evidence="2">
    <location>
        <begin position="80"/>
        <end position="252"/>
    </location>
</feature>
<dbReference type="CDD" id="cd18788">
    <property type="entry name" value="SF2_C_XPD"/>
    <property type="match status" value="1"/>
</dbReference>
<keyword evidence="1" id="KW-0472">Membrane</keyword>
<dbReference type="PANTHER" id="PTHR11472:SF47">
    <property type="entry name" value="FANCONI ANEMIA GROUP J PROTEIN"/>
    <property type="match status" value="1"/>
</dbReference>
<accession>H3G7G4</accession>
<dbReference type="EnsemblProtists" id="Phyra51437">
    <property type="protein sequence ID" value="Phyra51437"/>
    <property type="gene ID" value="Phyra51437"/>
</dbReference>
<keyword evidence="4" id="KW-1185">Reference proteome</keyword>
<dbReference type="InterPro" id="IPR045028">
    <property type="entry name" value="DinG/Rad3-like"/>
</dbReference>
<evidence type="ECO:0000313" key="4">
    <source>
        <dbReference type="Proteomes" id="UP000005238"/>
    </source>
</evidence>
<dbReference type="InParanoid" id="H3G7G4"/>
<dbReference type="AlphaFoldDB" id="H3G7G4"/>
<keyword evidence="1" id="KW-1133">Transmembrane helix</keyword>
<dbReference type="SMART" id="SM00491">
    <property type="entry name" value="HELICc2"/>
    <property type="match status" value="1"/>
</dbReference>
<dbReference type="Proteomes" id="UP000005238">
    <property type="component" value="Unassembled WGS sequence"/>
</dbReference>
<dbReference type="PANTHER" id="PTHR11472">
    <property type="entry name" value="DNA REPAIR DEAD HELICASE RAD3/XP-D SUBFAMILY MEMBER"/>
    <property type="match status" value="1"/>
</dbReference>
<dbReference type="OMA" id="TEYANCI"/>
<dbReference type="GO" id="GO:0006289">
    <property type="term" value="P:nucleotide-excision repair"/>
    <property type="evidence" value="ECO:0000318"/>
    <property type="project" value="GO_Central"/>
</dbReference>
<dbReference type="VEuPathDB" id="FungiDB:KRP22_14799"/>
<dbReference type="FunFam" id="3.40.50.300:FF:005857">
    <property type="entry name" value="Uncharacterized protein"/>
    <property type="match status" value="1"/>
</dbReference>
<protein>
    <recommendedName>
        <fullName evidence="2">ATP-dependent helicase C-terminal domain-containing protein</fullName>
    </recommendedName>
</protein>
<name>H3G7G4_PHYRM</name>
<evidence type="ECO:0000259" key="2">
    <source>
        <dbReference type="SMART" id="SM00491"/>
    </source>
</evidence>
<dbReference type="STRING" id="164328.H3G7G4"/>
<dbReference type="InterPro" id="IPR006555">
    <property type="entry name" value="ATP-dep_Helicase_C"/>
</dbReference>
<dbReference type="HOGENOM" id="CLU_006515_3_0_1"/>
<dbReference type="VEuPathDB" id="FungiDB:KRP23_5322"/>